<dbReference type="EC" id="2.6.1.-" evidence="6"/>
<accession>A0A3D8WWE1</accession>
<evidence type="ECO:0000256" key="2">
    <source>
        <dbReference type="ARBA" id="ARBA00007441"/>
    </source>
</evidence>
<dbReference type="InterPro" id="IPR015422">
    <property type="entry name" value="PyrdxlP-dep_Trfase_small"/>
</dbReference>
<dbReference type="PANTHER" id="PTHR46383:SF1">
    <property type="entry name" value="ASPARTATE AMINOTRANSFERASE"/>
    <property type="match status" value="1"/>
</dbReference>
<dbReference type="Pfam" id="PF00155">
    <property type="entry name" value="Aminotran_1_2"/>
    <property type="match status" value="1"/>
</dbReference>
<dbReference type="AlphaFoldDB" id="A0A3D8WWE1"/>
<keyword evidence="3 6" id="KW-0032">Aminotransferase</keyword>
<evidence type="ECO:0000259" key="7">
    <source>
        <dbReference type="Pfam" id="PF00155"/>
    </source>
</evidence>
<keyword evidence="4 6" id="KW-0808">Transferase</keyword>
<comment type="caution">
    <text evidence="8">The sequence shown here is derived from an EMBL/GenBank/DDBJ whole genome shotgun (WGS) entry which is preliminary data.</text>
</comment>
<gene>
    <name evidence="8" type="ORF">C3744_23615</name>
</gene>
<dbReference type="CDD" id="cd00609">
    <property type="entry name" value="AAT_like"/>
    <property type="match status" value="1"/>
</dbReference>
<reference evidence="8 9" key="1">
    <citation type="journal article" date="2018" name="Appl. Environ. Microbiol.">
        <title>Antimicrobial susceptibility testing and tentative epidemiological cut-off values of five Bacillus species relevant for use as animal feed additives or for plant protection.</title>
        <authorList>
            <person name="Agerso Y."/>
            <person name="Stuer-Lauridsen B."/>
            <person name="Bjerre K."/>
            <person name="Jensen M.G."/>
            <person name="Johansen E."/>
            <person name="Bennedsen M."/>
            <person name="Brockmann E."/>
            <person name="Nielsen B."/>
        </authorList>
    </citation>
    <scope>NUCLEOTIDE SEQUENCE [LARGE SCALE GENOMIC DNA]</scope>
    <source>
        <strain evidence="8 9">CHCC20162</strain>
    </source>
</reference>
<evidence type="ECO:0000313" key="8">
    <source>
        <dbReference type="EMBL" id="RDZ10089.1"/>
    </source>
</evidence>
<keyword evidence="5" id="KW-0663">Pyridoxal phosphate</keyword>
<dbReference type="GO" id="GO:0030170">
    <property type="term" value="F:pyridoxal phosphate binding"/>
    <property type="evidence" value="ECO:0007669"/>
    <property type="project" value="InterPro"/>
</dbReference>
<evidence type="ECO:0000256" key="5">
    <source>
        <dbReference type="ARBA" id="ARBA00022898"/>
    </source>
</evidence>
<dbReference type="SUPFAM" id="SSF53383">
    <property type="entry name" value="PLP-dependent transferases"/>
    <property type="match status" value="1"/>
</dbReference>
<evidence type="ECO:0000313" key="9">
    <source>
        <dbReference type="Proteomes" id="UP000256519"/>
    </source>
</evidence>
<comment type="cofactor">
    <cofactor evidence="1 6">
        <name>pyridoxal 5'-phosphate</name>
        <dbReference type="ChEBI" id="CHEBI:597326"/>
    </cofactor>
</comment>
<dbReference type="GO" id="GO:0006520">
    <property type="term" value="P:amino acid metabolic process"/>
    <property type="evidence" value="ECO:0007669"/>
    <property type="project" value="InterPro"/>
</dbReference>
<dbReference type="RefSeq" id="WP_116077438.1">
    <property type="nucleotide sequence ID" value="NZ_CP187632.1"/>
</dbReference>
<dbReference type="PROSITE" id="PS00105">
    <property type="entry name" value="AA_TRANSFER_CLASS_1"/>
    <property type="match status" value="1"/>
</dbReference>
<dbReference type="InterPro" id="IPR015421">
    <property type="entry name" value="PyrdxlP-dep_Trfase_major"/>
</dbReference>
<dbReference type="Proteomes" id="UP000256519">
    <property type="component" value="Unassembled WGS sequence"/>
</dbReference>
<name>A0A3D8WWE1_PRIMG</name>
<dbReference type="PANTHER" id="PTHR46383">
    <property type="entry name" value="ASPARTATE AMINOTRANSFERASE"/>
    <property type="match status" value="1"/>
</dbReference>
<organism evidence="8 9">
    <name type="scientific">Priestia megaterium</name>
    <name type="common">Bacillus megaterium</name>
    <dbReference type="NCBI Taxonomy" id="1404"/>
    <lineage>
        <taxon>Bacteria</taxon>
        <taxon>Bacillati</taxon>
        <taxon>Bacillota</taxon>
        <taxon>Bacilli</taxon>
        <taxon>Bacillales</taxon>
        <taxon>Bacillaceae</taxon>
        <taxon>Priestia</taxon>
    </lineage>
</organism>
<protein>
    <recommendedName>
        <fullName evidence="6">Aminotransferase</fullName>
        <ecNumber evidence="6">2.6.1.-</ecNumber>
    </recommendedName>
</protein>
<feature type="domain" description="Aminotransferase class I/classII large" evidence="7">
    <location>
        <begin position="36"/>
        <end position="383"/>
    </location>
</feature>
<dbReference type="Gene3D" id="3.40.640.10">
    <property type="entry name" value="Type I PLP-dependent aspartate aminotransferase-like (Major domain)"/>
    <property type="match status" value="1"/>
</dbReference>
<comment type="similarity">
    <text evidence="2 6">Belongs to the class-I pyridoxal-phosphate-dependent aminotransferase family.</text>
</comment>
<dbReference type="InterPro" id="IPR004838">
    <property type="entry name" value="NHTrfase_class1_PyrdxlP-BS"/>
</dbReference>
<dbReference type="Gene3D" id="3.90.1150.10">
    <property type="entry name" value="Aspartate Aminotransferase, domain 1"/>
    <property type="match status" value="1"/>
</dbReference>
<evidence type="ECO:0000256" key="3">
    <source>
        <dbReference type="ARBA" id="ARBA00022576"/>
    </source>
</evidence>
<evidence type="ECO:0000256" key="6">
    <source>
        <dbReference type="RuleBase" id="RU000481"/>
    </source>
</evidence>
<sequence>MNLSISDRLSKIPFSSIREIFEEAARMEKRGLNITHMEIGRPDFDTPQHIKDAAKAALQQGNVHYTSNSGTLEFREAIAQKLKLDNGINVDPQKEVVVTVGCKEAIFNFIFAFINPGDEVLIPDPAWLEYQYIVELVGGVAVPIPLLEENEFLLDPNDVRDRVTKKTKMLLINTPHNPTGAVLPESYLKELADIAIRHDLLVVSDEIYEKLIYDEEKHISMATLPGMFERTVTINGFAKAYAMDGWRLGYAAGPVELIQPILKMHQYNTSCATSFAQFGGTAAYLGTQEPVEEMVKAFDKRRKLLVSRLNEMPGVQCVVPKGAFYAFPSFKELGIPSKDLATKLLREAQIACVPGSAFGSHGEGFIRMAYSTSYDEIEQAMHRMEKVIKGLTVKG</sequence>
<dbReference type="InterPro" id="IPR015424">
    <property type="entry name" value="PyrdxlP-dep_Trfase"/>
</dbReference>
<dbReference type="FunFam" id="3.40.640.10:FF:000033">
    <property type="entry name" value="Aspartate aminotransferase"/>
    <property type="match status" value="1"/>
</dbReference>
<dbReference type="EMBL" id="PQWM01000032">
    <property type="protein sequence ID" value="RDZ10089.1"/>
    <property type="molecule type" value="Genomic_DNA"/>
</dbReference>
<dbReference type="GO" id="GO:0008483">
    <property type="term" value="F:transaminase activity"/>
    <property type="evidence" value="ECO:0007669"/>
    <property type="project" value="UniProtKB-KW"/>
</dbReference>
<evidence type="ECO:0000256" key="4">
    <source>
        <dbReference type="ARBA" id="ARBA00022679"/>
    </source>
</evidence>
<proteinExistence type="inferred from homology"/>
<dbReference type="InterPro" id="IPR004839">
    <property type="entry name" value="Aminotransferase_I/II_large"/>
</dbReference>
<evidence type="ECO:0000256" key="1">
    <source>
        <dbReference type="ARBA" id="ARBA00001933"/>
    </source>
</evidence>
<dbReference type="InterPro" id="IPR050596">
    <property type="entry name" value="AspAT/PAT-like"/>
</dbReference>